<dbReference type="PANTHER" id="PTHR46238">
    <property type="entry name" value="REVERSE TRANSCRIPTASE DOMAIN-CONTAINING PROTEIN"/>
    <property type="match status" value="1"/>
</dbReference>
<reference evidence="1" key="2">
    <citation type="submission" date="2020-07" db="EMBL/GenBank/DDBJ databases">
        <authorList>
            <person name="Vera ALvarez R."/>
            <person name="Arias-Moreno D.M."/>
            <person name="Jimenez-Jacinto V."/>
            <person name="Jimenez-Bremont J.F."/>
            <person name="Swaminathan K."/>
            <person name="Moose S.P."/>
            <person name="Guerrero-Gonzalez M.L."/>
            <person name="Marino-Ramirez L."/>
            <person name="Landsman D."/>
            <person name="Rodriguez-Kessler M."/>
            <person name="Delgado-Sanchez P."/>
        </authorList>
    </citation>
    <scope>NUCLEOTIDE SEQUENCE</scope>
    <source>
        <tissue evidence="1">Cladode</tissue>
    </source>
</reference>
<dbReference type="EMBL" id="GISG01256198">
    <property type="protein sequence ID" value="MBA4672690.1"/>
    <property type="molecule type" value="Transcribed_RNA"/>
</dbReference>
<evidence type="ECO:0000313" key="1">
    <source>
        <dbReference type="EMBL" id="MBA4672690.1"/>
    </source>
</evidence>
<name>A0A7C9AQR7_OPUST</name>
<proteinExistence type="predicted"/>
<sequence>MIRWICGHTRLDKIRNEVIRGKIGVASIEDKMREVRLRWFGHLRRRPEDAPVRRCETIECLGYRRSRGRPRKSWSEVIRHDLRTLGLVEDMAQDRKFWRDRIKVTDF</sequence>
<dbReference type="PANTHER" id="PTHR46238:SF8">
    <property type="entry name" value="ENDONUCLEASE_EXONUCLEASE_PHOSPHATASE DOMAIN-CONTAINING PROTEIN"/>
    <property type="match status" value="1"/>
</dbReference>
<reference evidence="1" key="1">
    <citation type="journal article" date="2013" name="J. Plant Res.">
        <title>Effect of fungi and light on seed germination of three Opuntia species from semiarid lands of central Mexico.</title>
        <authorList>
            <person name="Delgado-Sanchez P."/>
            <person name="Jimenez-Bremont J.F."/>
            <person name="Guerrero-Gonzalez Mde L."/>
            <person name="Flores J."/>
        </authorList>
    </citation>
    <scope>NUCLEOTIDE SEQUENCE</scope>
    <source>
        <tissue evidence="1">Cladode</tissue>
    </source>
</reference>
<dbReference type="EMBL" id="GISG01256202">
    <property type="protein sequence ID" value="MBA4672694.1"/>
    <property type="molecule type" value="Transcribed_RNA"/>
</dbReference>
<organism evidence="1">
    <name type="scientific">Opuntia streptacantha</name>
    <name type="common">Prickly pear cactus</name>
    <name type="synonym">Opuntia cardona</name>
    <dbReference type="NCBI Taxonomy" id="393608"/>
    <lineage>
        <taxon>Eukaryota</taxon>
        <taxon>Viridiplantae</taxon>
        <taxon>Streptophyta</taxon>
        <taxon>Embryophyta</taxon>
        <taxon>Tracheophyta</taxon>
        <taxon>Spermatophyta</taxon>
        <taxon>Magnoliopsida</taxon>
        <taxon>eudicotyledons</taxon>
        <taxon>Gunneridae</taxon>
        <taxon>Pentapetalae</taxon>
        <taxon>Caryophyllales</taxon>
        <taxon>Cactineae</taxon>
        <taxon>Cactaceae</taxon>
        <taxon>Opuntioideae</taxon>
        <taxon>Opuntia</taxon>
    </lineage>
</organism>
<protein>
    <submittedName>
        <fullName evidence="1">Uncharacterized protein</fullName>
    </submittedName>
</protein>
<dbReference type="AlphaFoldDB" id="A0A7C9AQR7"/>
<accession>A0A7C9AQR7</accession>